<keyword evidence="1 2" id="KW-0808">Transferase</keyword>
<feature type="transmembrane region" description="Helical" evidence="3">
    <location>
        <begin position="12"/>
        <end position="33"/>
    </location>
</feature>
<evidence type="ECO:0000256" key="1">
    <source>
        <dbReference type="ARBA" id="ARBA00022679"/>
    </source>
</evidence>
<feature type="transmembrane region" description="Helical" evidence="3">
    <location>
        <begin position="184"/>
        <end position="201"/>
    </location>
</feature>
<dbReference type="PATRIC" id="fig|1560201.3.peg.1867"/>
<comment type="similarity">
    <text evidence="2">Belongs to the CDP-alcohol phosphatidyltransferase class-I family.</text>
</comment>
<accession>A0A0L7T551</accession>
<dbReference type="Proteomes" id="UP000036851">
    <property type="component" value="Unassembled WGS sequence"/>
</dbReference>
<organism evidence="4 7">
    <name type="scientific">Winslowiella iniecta</name>
    <dbReference type="NCBI Taxonomy" id="1560201"/>
    <lineage>
        <taxon>Bacteria</taxon>
        <taxon>Pseudomonadati</taxon>
        <taxon>Pseudomonadota</taxon>
        <taxon>Gammaproteobacteria</taxon>
        <taxon>Enterobacterales</taxon>
        <taxon>Erwiniaceae</taxon>
        <taxon>Winslowiella</taxon>
    </lineage>
</organism>
<reference evidence="6 7" key="1">
    <citation type="journal article" date="2015" name="Int. J. Syst. Evol. Microbiol.">
        <title>Erwinia iniecta sp. nov., isolated from Russian wheat aphids (Diuraphis noxia).</title>
        <authorList>
            <person name="Campillo T."/>
            <person name="Luna E."/>
            <person name="Portier P."/>
            <person name="Fischer-Le Saux M."/>
            <person name="Lapitan N."/>
            <person name="Tisserat N.A."/>
            <person name="Leach J.E."/>
        </authorList>
    </citation>
    <scope>NUCLEOTIDE SEQUENCE [LARGE SCALE GENOMIC DNA]</scope>
    <source>
        <strain evidence="4 7">B120</strain>
        <strain evidence="5 6">B149</strain>
    </source>
</reference>
<name>A0A0L7T551_9GAMM</name>
<evidence type="ECO:0000256" key="3">
    <source>
        <dbReference type="SAM" id="Phobius"/>
    </source>
</evidence>
<evidence type="ECO:0000313" key="6">
    <source>
        <dbReference type="Proteomes" id="UP000036851"/>
    </source>
</evidence>
<evidence type="ECO:0000313" key="4">
    <source>
        <dbReference type="EMBL" id="KOC90465.1"/>
    </source>
</evidence>
<feature type="transmembrane region" description="Helical" evidence="3">
    <location>
        <begin position="133"/>
        <end position="152"/>
    </location>
</feature>
<dbReference type="EMBL" id="JRXF01000012">
    <property type="protein sequence ID" value="KOC93655.1"/>
    <property type="molecule type" value="Genomic_DNA"/>
</dbReference>
<gene>
    <name evidence="4" type="ORF">NG42_08790</name>
    <name evidence="5" type="ORF">NG43_09270</name>
</gene>
<proteinExistence type="inferred from homology"/>
<dbReference type="GO" id="GO:0016780">
    <property type="term" value="F:phosphotransferase activity, for other substituted phosphate groups"/>
    <property type="evidence" value="ECO:0007669"/>
    <property type="project" value="InterPro"/>
</dbReference>
<dbReference type="GO" id="GO:0016020">
    <property type="term" value="C:membrane"/>
    <property type="evidence" value="ECO:0007669"/>
    <property type="project" value="InterPro"/>
</dbReference>
<dbReference type="InterPro" id="IPR000462">
    <property type="entry name" value="CDP-OH_P_trans"/>
</dbReference>
<evidence type="ECO:0000313" key="7">
    <source>
        <dbReference type="Proteomes" id="UP000037088"/>
    </source>
</evidence>
<keyword evidence="7" id="KW-1185">Reference proteome</keyword>
<dbReference type="Gene3D" id="1.20.120.1760">
    <property type="match status" value="1"/>
</dbReference>
<dbReference type="OrthoDB" id="9782011at2"/>
<sequence>MSVEYNQVKAPLLTPNQITLLRFVLTIILFVIWQSFSLSFLQKTIICVIFAAIFILDNIDGIVARKYSLMSLSGHYFDAAVDVITYFLLAFILQSEGILPGFFIALMLIREVFVVYIKAYLAETGMHVSTSSIAVVKCELIGIPMAFLYIIFTGESASQYLFISLIFIYFLTLKLWYEITNKQHMILILTALLPVLIYPAVDESVSVGNWYLYSYMLIAIVFSYFSAFGYFRLFLLKNNTHQDNYEQ</sequence>
<dbReference type="GO" id="GO:0008654">
    <property type="term" value="P:phospholipid biosynthetic process"/>
    <property type="evidence" value="ECO:0007669"/>
    <property type="project" value="InterPro"/>
</dbReference>
<dbReference type="STRING" id="1560201.NG42_08790"/>
<evidence type="ECO:0000256" key="2">
    <source>
        <dbReference type="RuleBase" id="RU003750"/>
    </source>
</evidence>
<protein>
    <recommendedName>
        <fullName evidence="8">CDP-alcohol phosphatidyltransferase</fullName>
    </recommendedName>
</protein>
<dbReference type="Pfam" id="PF01066">
    <property type="entry name" value="CDP-OH_P_transf"/>
    <property type="match status" value="1"/>
</dbReference>
<dbReference type="EMBL" id="JRXE01000010">
    <property type="protein sequence ID" value="KOC90465.1"/>
    <property type="molecule type" value="Genomic_DNA"/>
</dbReference>
<feature type="transmembrane region" description="Helical" evidence="3">
    <location>
        <begin position="39"/>
        <end position="56"/>
    </location>
</feature>
<dbReference type="RefSeq" id="WP_052898929.1">
    <property type="nucleotide sequence ID" value="NZ_JRXE01000010.1"/>
</dbReference>
<evidence type="ECO:0000313" key="5">
    <source>
        <dbReference type="EMBL" id="KOC93655.1"/>
    </source>
</evidence>
<dbReference type="InterPro" id="IPR048254">
    <property type="entry name" value="CDP_ALCOHOL_P_TRANSF_CS"/>
</dbReference>
<keyword evidence="3" id="KW-0812">Transmembrane</keyword>
<dbReference type="PROSITE" id="PS00379">
    <property type="entry name" value="CDP_ALCOHOL_P_TRANSF"/>
    <property type="match status" value="1"/>
</dbReference>
<feature type="transmembrane region" description="Helical" evidence="3">
    <location>
        <begin position="213"/>
        <end position="235"/>
    </location>
</feature>
<feature type="transmembrane region" description="Helical" evidence="3">
    <location>
        <begin position="158"/>
        <end position="177"/>
    </location>
</feature>
<keyword evidence="3" id="KW-0472">Membrane</keyword>
<comment type="caution">
    <text evidence="4">The sequence shown here is derived from an EMBL/GenBank/DDBJ whole genome shotgun (WGS) entry which is preliminary data.</text>
</comment>
<dbReference type="Proteomes" id="UP000037088">
    <property type="component" value="Unassembled WGS sequence"/>
</dbReference>
<evidence type="ECO:0008006" key="8">
    <source>
        <dbReference type="Google" id="ProtNLM"/>
    </source>
</evidence>
<dbReference type="AlphaFoldDB" id="A0A0L7T551"/>
<keyword evidence="3" id="KW-1133">Transmembrane helix</keyword>
<dbReference type="InterPro" id="IPR043130">
    <property type="entry name" value="CDP-OH_PTrfase_TM_dom"/>
</dbReference>